<reference evidence="1 2" key="1">
    <citation type="submission" date="2019-06" db="EMBL/GenBank/DDBJ databases">
        <authorList>
            <person name="Livingstone P."/>
            <person name="Whitworth D."/>
        </authorList>
    </citation>
    <scope>NUCLEOTIDE SEQUENCE [LARGE SCALE GENOMIC DNA]</scope>
    <source>
        <strain evidence="1 2">AM401</strain>
    </source>
</reference>
<dbReference type="RefSeq" id="WP_141647895.1">
    <property type="nucleotide sequence ID" value="NZ_VIFM01000264.1"/>
</dbReference>
<keyword evidence="2" id="KW-1185">Reference proteome</keyword>
<dbReference type="Proteomes" id="UP000315369">
    <property type="component" value="Unassembled WGS sequence"/>
</dbReference>
<organism evidence="1 2">
    <name type="scientific">Myxococcus llanfairpwllgwyngyllgogerychwyrndrobwllllantysiliogogogochensis</name>
    <dbReference type="NCBI Taxonomy" id="2590453"/>
    <lineage>
        <taxon>Bacteria</taxon>
        <taxon>Pseudomonadati</taxon>
        <taxon>Myxococcota</taxon>
        <taxon>Myxococcia</taxon>
        <taxon>Myxococcales</taxon>
        <taxon>Cystobacterineae</taxon>
        <taxon>Myxococcaceae</taxon>
        <taxon>Myxococcus</taxon>
    </lineage>
</organism>
<accession>A0A540WMR3</accession>
<evidence type="ECO:0000313" key="2">
    <source>
        <dbReference type="Proteomes" id="UP000315369"/>
    </source>
</evidence>
<evidence type="ECO:0000313" key="1">
    <source>
        <dbReference type="EMBL" id="TQF10308.1"/>
    </source>
</evidence>
<dbReference type="OrthoDB" id="5484783at2"/>
<gene>
    <name evidence="1" type="ORF">FJV41_40085</name>
</gene>
<comment type="caution">
    <text evidence="1">The sequence shown here is derived from an EMBL/GenBank/DDBJ whole genome shotgun (WGS) entry which is preliminary data.</text>
</comment>
<proteinExistence type="predicted"/>
<dbReference type="EMBL" id="VIFM01000264">
    <property type="protein sequence ID" value="TQF10308.1"/>
    <property type="molecule type" value="Genomic_DNA"/>
</dbReference>
<dbReference type="AlphaFoldDB" id="A0A540WMR3"/>
<name>A0A540WMR3_9BACT</name>
<protein>
    <submittedName>
        <fullName evidence="1">Uncharacterized protein</fullName>
    </submittedName>
</protein>
<sequence>MKAMSSLEPKVGDSLRFLLDGALGHRVESDSELTPFLEALEAHAEGWMPDVVKGSKRRKYSRASIKKALEERRDEHGISVAFYRAQPSVELTLDLDLPPSGTQLSCSLSVQPLSLFSERGRCLRFVEMVRTLAAHYLVDYAMAHGMADRHLSGAPYFGRDGRTSRKDGFDTIYEVFWLNVFGPKLVEMVGRERMLSTPAHLVEELPNGSVLLVLWPTAADFASEEARVVQARAHVHLRPDLDFDTVLSTLRERSAAFVPVEPRFHPDVAPFLARLPDEFSIGERQRKIAELNAFLPPAPEEWLPAALPSDVENPERVLADYGVLSEGLVAALHTQVPSIMDETPESLTDLDFYFWRENFPERYMRELIDGHTAPALGAYLGEVLVRRLGGTWVPRQKREESQVRVGHRVWLPFLRARRYMQSRQSLLDYSLTQLFGAAAKGQAGENA</sequence>